<proteinExistence type="predicted"/>
<keyword evidence="1" id="KW-0812">Transmembrane</keyword>
<dbReference type="AlphaFoldDB" id="A0A7S3JPG4"/>
<gene>
    <name evidence="2" type="ORF">ALAG00032_LOCUS1493</name>
</gene>
<name>A0A7S3JPG4_9STRA</name>
<reference evidence="2" key="1">
    <citation type="submission" date="2021-01" db="EMBL/GenBank/DDBJ databases">
        <authorList>
            <person name="Corre E."/>
            <person name="Pelletier E."/>
            <person name="Niang G."/>
            <person name="Scheremetjew M."/>
            <person name="Finn R."/>
            <person name="Kale V."/>
            <person name="Holt S."/>
            <person name="Cochrane G."/>
            <person name="Meng A."/>
            <person name="Brown T."/>
            <person name="Cohen L."/>
        </authorList>
    </citation>
    <scope>NUCLEOTIDE SEQUENCE</scope>
    <source>
        <strain evidence="2">CCMP1510</strain>
    </source>
</reference>
<accession>A0A7S3JPG4</accession>
<keyword evidence="1" id="KW-0472">Membrane</keyword>
<evidence type="ECO:0000313" key="2">
    <source>
        <dbReference type="EMBL" id="CAE0360762.1"/>
    </source>
</evidence>
<organism evidence="2">
    <name type="scientific">Aureoumbra lagunensis</name>
    <dbReference type="NCBI Taxonomy" id="44058"/>
    <lineage>
        <taxon>Eukaryota</taxon>
        <taxon>Sar</taxon>
        <taxon>Stramenopiles</taxon>
        <taxon>Ochrophyta</taxon>
        <taxon>Pelagophyceae</taxon>
        <taxon>Pelagomonadales</taxon>
        <taxon>Aureoumbra</taxon>
    </lineage>
</organism>
<protein>
    <recommendedName>
        <fullName evidence="3">LNR domain-containing protein</fullName>
    </recommendedName>
</protein>
<feature type="transmembrane region" description="Helical" evidence="1">
    <location>
        <begin position="1053"/>
        <end position="1076"/>
    </location>
</feature>
<evidence type="ECO:0000256" key="1">
    <source>
        <dbReference type="SAM" id="Phobius"/>
    </source>
</evidence>
<sequence>MLPKERPSFYNRRSLMETSEACSKAFDVCFSDKRRNGCLSCFFEITSSDLELDESLVGAECVDVMTFLHENDVCMGLQGSNDPHGEKVCDVWTQCAADLFAAADEDQPTRSPSTNSNTTEGCSPTECQVDNPVWLGDGFCHDASYGCYNTKACNFDGGDCCEESCVSTYTHTCGFTSEFECHDPKHQGCGTRVKGSITLKPAPGGGLVVYKSVPAGFSSVQEPTAFPDEDSITIPDLCFERGCYVVETVPDSKYSTSDGSPWWNLQLADKPVSESRAQGTAPQVCWLSLPAEADHCQLNGEKECSEVNLSCKADEELHYVIMTDSGFDGWGSDVEYQILDNEKKAVHSGHLARGHKWVDALCLRSGCYEFSILRGSLGKEEHWTLAKADSGTVFTNKGAPTSCQFPVGLDASENCPAQCTEDASNCGSEEQDSSEQLYRFEVGATDISSALISLKENNGDVPLYVENIQPQSVAAQYTWCLDTKKCYVFEMETNDIDLEFSVGSQYTGKILFAGAGATKCRLGDSCDISDSIPMCGAETPVPTIAQTCEGGDDVLLVAQLFDSWGDGWNGASMIVQNVNDPTESYDLNLDEGAVATYNLCLRKNGCYSVEVGSGEWREEVSWAIVLPPSVPWLPSTVVLEGAAPDLCGFGASNDPDYYTEGWTGGGWWGDDNGDWGFYNYGDDGYGTDPYAPPGSGNEDWPICTVTSCDRGTDDEWNANIDDDYWDDDNLDDTDDVWGDYYGDGNSAASRCKEARSCKMPELEQGWQAVSDMSSCLEHSDMSTYATNDLDPYDPSLWYNRPELCTGDFDWQELDDFELCAQEYQKLQHNEERPLSEAALSKAAECMVKFAKAVPDPSDELESSDELVERLGIMVYYFGSSGFCDCAVGYQSVPKCGDFSDFQSVVEESWEACDALDQIDCPYLAYYVNACIDTLERQFGLIDLSDPDQCMIIDTYGCKRNPIPTVRKWDCLGPNEGSLTKAQRDFMFNVSAFCEKPQIEDDTSQPVGPNPFADDDYAIFDDLDDNTNSHEAGIDNELRHHHTNSDTTQPSGGIIALIVILSLIAGIGLGGLAVVAYKRNGGFLGSRYTSPSDPSGTDGNELTFAFAPLSSGSDLRPDQNSGAV</sequence>
<keyword evidence="1" id="KW-1133">Transmembrane helix</keyword>
<evidence type="ECO:0008006" key="3">
    <source>
        <dbReference type="Google" id="ProtNLM"/>
    </source>
</evidence>
<dbReference type="EMBL" id="HBIJ01002153">
    <property type="protein sequence ID" value="CAE0360762.1"/>
    <property type="molecule type" value="Transcribed_RNA"/>
</dbReference>